<dbReference type="CDD" id="cd00840">
    <property type="entry name" value="MPP_Mre11_N"/>
    <property type="match status" value="1"/>
</dbReference>
<evidence type="ECO:0000256" key="7">
    <source>
        <dbReference type="RuleBase" id="RU363069"/>
    </source>
</evidence>
<dbReference type="InterPro" id="IPR026843">
    <property type="entry name" value="SbcD_C"/>
</dbReference>
<comment type="subunit">
    <text evidence="2 7">Heterodimer of SbcC and SbcD.</text>
</comment>
<sequence length="422" mass="46183">MLRILHTSDWHLGQFFIGKSREAEHRAFFRWLCDTIKTRQIDVLLVAGDIFDTTTPPSYARELYHQLIVDLQPLGVQLVVLGGNHDSVAVLKESAELLRCLNTTVVPGYVSDPSQHLLVLKNREGAPAAVLAAVPFLRPRDLSQRDDFRSSAGVEAGEKQLQLQQQISVVYQELYQAAQTLATELSPDMPLPLLATGHLTTVGASSSESVREIYIGTLDAFAASGFPPFAYIALGHIHQAQKVGGTEHIRYSGSPLALSFDEARQQKYCLEVTLNVADVTVEALPLPCFQPLLSLKSDLASLPALLAPALQNLSDGQRLWLELVLTGDSALLSDVQIQLEQLLAALPIDLLRLRRQRPTDVATIADSGLSLQELTPADVFTARLVQEDITAELQTRLQQLHQEALALLQQAELAVSTTGESV</sequence>
<dbReference type="PANTHER" id="PTHR30337">
    <property type="entry name" value="COMPONENT OF ATP-DEPENDENT DSDNA EXONUCLEASE"/>
    <property type="match status" value="1"/>
</dbReference>
<organism evidence="10 11">
    <name type="scientific">Rheinheimera tilapiae</name>
    <dbReference type="NCBI Taxonomy" id="875043"/>
    <lineage>
        <taxon>Bacteria</taxon>
        <taxon>Pseudomonadati</taxon>
        <taxon>Pseudomonadota</taxon>
        <taxon>Gammaproteobacteria</taxon>
        <taxon>Chromatiales</taxon>
        <taxon>Chromatiaceae</taxon>
        <taxon>Rheinheimera</taxon>
    </lineage>
</organism>
<evidence type="ECO:0000256" key="5">
    <source>
        <dbReference type="ARBA" id="ARBA00022801"/>
    </source>
</evidence>
<dbReference type="InterPro" id="IPR041796">
    <property type="entry name" value="Mre11_N"/>
</dbReference>
<dbReference type="Pfam" id="PF12320">
    <property type="entry name" value="SbcD_C"/>
    <property type="match status" value="1"/>
</dbReference>
<dbReference type="Gene3D" id="3.60.21.10">
    <property type="match status" value="1"/>
</dbReference>
<comment type="function">
    <text evidence="7">SbcCD cleaves DNA hairpin structures. These structures can inhibit DNA replication and are intermediates in certain DNA recombination reactions. The complex acts as a 3'-&gt;5' double strand exonuclease that can open hairpins. It also has a 5' single-strand endonuclease activity.</text>
</comment>
<dbReference type="InterPro" id="IPR004593">
    <property type="entry name" value="SbcD"/>
</dbReference>
<keyword evidence="7" id="KW-0233">DNA recombination</keyword>
<evidence type="ECO:0000259" key="9">
    <source>
        <dbReference type="Pfam" id="PF12320"/>
    </source>
</evidence>
<dbReference type="GO" id="GO:0004527">
    <property type="term" value="F:exonuclease activity"/>
    <property type="evidence" value="ECO:0007669"/>
    <property type="project" value="UniProtKB-KW"/>
</dbReference>
<feature type="domain" description="Nuclease SbcCD subunit D C-terminal" evidence="9">
    <location>
        <begin position="288"/>
        <end position="386"/>
    </location>
</feature>
<dbReference type="Pfam" id="PF00149">
    <property type="entry name" value="Metallophos"/>
    <property type="match status" value="1"/>
</dbReference>
<keyword evidence="5 7" id="KW-0378">Hydrolase</keyword>
<evidence type="ECO:0000256" key="4">
    <source>
        <dbReference type="ARBA" id="ARBA00022722"/>
    </source>
</evidence>
<feature type="domain" description="Calcineurin-like phosphoesterase" evidence="8">
    <location>
        <begin position="2"/>
        <end position="92"/>
    </location>
</feature>
<dbReference type="EMBL" id="JBHLXP010000004">
    <property type="protein sequence ID" value="MFC0049750.1"/>
    <property type="molecule type" value="Genomic_DNA"/>
</dbReference>
<evidence type="ECO:0000313" key="10">
    <source>
        <dbReference type="EMBL" id="MFC0049750.1"/>
    </source>
</evidence>
<dbReference type="Proteomes" id="UP001589813">
    <property type="component" value="Unassembled WGS sequence"/>
</dbReference>
<keyword evidence="7" id="KW-0235">DNA replication</keyword>
<dbReference type="PANTHER" id="PTHR30337:SF0">
    <property type="entry name" value="NUCLEASE SBCCD SUBUNIT D"/>
    <property type="match status" value="1"/>
</dbReference>
<evidence type="ECO:0000313" key="11">
    <source>
        <dbReference type="Proteomes" id="UP001589813"/>
    </source>
</evidence>
<gene>
    <name evidence="7 10" type="primary">sbcD</name>
    <name evidence="10" type="ORF">ACFFJP_15735</name>
</gene>
<dbReference type="InterPro" id="IPR029052">
    <property type="entry name" value="Metallo-depent_PP-like"/>
</dbReference>
<protein>
    <recommendedName>
        <fullName evidence="3 7">Nuclease SbcCD subunit D</fullName>
    </recommendedName>
</protein>
<keyword evidence="11" id="KW-1185">Reference proteome</keyword>
<accession>A0ABV6BJT0</accession>
<name>A0ABV6BJT0_9GAMM</name>
<keyword evidence="6 7" id="KW-0269">Exonuclease</keyword>
<dbReference type="InterPro" id="IPR004843">
    <property type="entry name" value="Calcineurin-like_PHP"/>
</dbReference>
<dbReference type="NCBIfam" id="NF008206">
    <property type="entry name" value="PRK10966.1"/>
    <property type="match status" value="1"/>
</dbReference>
<keyword evidence="7" id="KW-0255">Endonuclease</keyword>
<dbReference type="NCBIfam" id="TIGR00619">
    <property type="entry name" value="sbcd"/>
    <property type="match status" value="1"/>
</dbReference>
<evidence type="ECO:0000256" key="3">
    <source>
        <dbReference type="ARBA" id="ARBA00013365"/>
    </source>
</evidence>
<proteinExistence type="inferred from homology"/>
<evidence type="ECO:0000256" key="1">
    <source>
        <dbReference type="ARBA" id="ARBA00010555"/>
    </source>
</evidence>
<dbReference type="RefSeq" id="WP_377246203.1">
    <property type="nucleotide sequence ID" value="NZ_JBHLXP010000004.1"/>
</dbReference>
<comment type="similarity">
    <text evidence="1 7">Belongs to the SbcD family.</text>
</comment>
<keyword evidence="4 7" id="KW-0540">Nuclease</keyword>
<comment type="caution">
    <text evidence="10">The sequence shown here is derived from an EMBL/GenBank/DDBJ whole genome shotgun (WGS) entry which is preliminary data.</text>
</comment>
<dbReference type="SUPFAM" id="SSF56300">
    <property type="entry name" value="Metallo-dependent phosphatases"/>
    <property type="match status" value="1"/>
</dbReference>
<dbReference type="Gene3D" id="3.30.160.720">
    <property type="match status" value="1"/>
</dbReference>
<evidence type="ECO:0000256" key="2">
    <source>
        <dbReference type="ARBA" id="ARBA00011322"/>
    </source>
</evidence>
<evidence type="ECO:0000259" key="8">
    <source>
        <dbReference type="Pfam" id="PF00149"/>
    </source>
</evidence>
<reference evidence="10 11" key="1">
    <citation type="submission" date="2024-09" db="EMBL/GenBank/DDBJ databases">
        <authorList>
            <person name="Sun Q."/>
            <person name="Mori K."/>
        </authorList>
    </citation>
    <scope>NUCLEOTIDE SEQUENCE [LARGE SCALE GENOMIC DNA]</scope>
    <source>
        <strain evidence="10 11">KCTC 23315</strain>
    </source>
</reference>
<evidence type="ECO:0000256" key="6">
    <source>
        <dbReference type="ARBA" id="ARBA00022839"/>
    </source>
</evidence>
<dbReference type="InterPro" id="IPR050535">
    <property type="entry name" value="DNA_Repair-Maintenance_Comp"/>
</dbReference>